<gene>
    <name evidence="2" type="ORF">PMAYCL1PPCAC_21482</name>
</gene>
<comment type="caution">
    <text evidence="2">The sequence shown here is derived from an EMBL/GenBank/DDBJ whole genome shotgun (WGS) entry which is preliminary data.</text>
</comment>
<feature type="non-terminal residue" evidence="2">
    <location>
        <position position="116"/>
    </location>
</feature>
<dbReference type="EMBL" id="BTRK01000005">
    <property type="protein sequence ID" value="GMR51287.1"/>
    <property type="molecule type" value="Genomic_DNA"/>
</dbReference>
<evidence type="ECO:0000256" key="1">
    <source>
        <dbReference type="SAM" id="Phobius"/>
    </source>
</evidence>
<keyword evidence="1" id="KW-1133">Transmembrane helix</keyword>
<proteinExistence type="predicted"/>
<organism evidence="2 3">
    <name type="scientific">Pristionchus mayeri</name>
    <dbReference type="NCBI Taxonomy" id="1317129"/>
    <lineage>
        <taxon>Eukaryota</taxon>
        <taxon>Metazoa</taxon>
        <taxon>Ecdysozoa</taxon>
        <taxon>Nematoda</taxon>
        <taxon>Chromadorea</taxon>
        <taxon>Rhabditida</taxon>
        <taxon>Rhabditina</taxon>
        <taxon>Diplogasteromorpha</taxon>
        <taxon>Diplogasteroidea</taxon>
        <taxon>Neodiplogasteridae</taxon>
        <taxon>Pristionchus</taxon>
    </lineage>
</organism>
<keyword evidence="3" id="KW-1185">Reference proteome</keyword>
<dbReference type="AlphaFoldDB" id="A0AAN5CVD6"/>
<evidence type="ECO:0000313" key="3">
    <source>
        <dbReference type="Proteomes" id="UP001328107"/>
    </source>
</evidence>
<feature type="non-terminal residue" evidence="2">
    <location>
        <position position="1"/>
    </location>
</feature>
<keyword evidence="1" id="KW-0472">Membrane</keyword>
<reference evidence="3" key="1">
    <citation type="submission" date="2022-10" db="EMBL/GenBank/DDBJ databases">
        <title>Genome assembly of Pristionchus species.</title>
        <authorList>
            <person name="Yoshida K."/>
            <person name="Sommer R.J."/>
        </authorList>
    </citation>
    <scope>NUCLEOTIDE SEQUENCE [LARGE SCALE GENOMIC DNA]</scope>
    <source>
        <strain evidence="3">RS5460</strain>
    </source>
</reference>
<keyword evidence="1" id="KW-0812">Transmembrane</keyword>
<evidence type="ECO:0000313" key="2">
    <source>
        <dbReference type="EMBL" id="GMR51287.1"/>
    </source>
</evidence>
<feature type="transmembrane region" description="Helical" evidence="1">
    <location>
        <begin position="56"/>
        <end position="74"/>
    </location>
</feature>
<dbReference type="Proteomes" id="UP001328107">
    <property type="component" value="Unassembled WGS sequence"/>
</dbReference>
<accession>A0AAN5CVD6</accession>
<sequence length="116" mass="13137">IYTFPIIPSIIAHVLYYHMAVRRREKRYVKHFLVYQVAVTAILCALFIINTNVSRFVAIPILVHVASCVALCLYSRKIKCGSEDSETGRLPTTIDDSNLNNTKKSMITGIHLFPIV</sequence>
<protein>
    <submittedName>
        <fullName evidence="2">Uncharacterized protein</fullName>
    </submittedName>
</protein>
<feature type="transmembrane region" description="Helical" evidence="1">
    <location>
        <begin position="32"/>
        <end position="50"/>
    </location>
</feature>
<name>A0AAN5CVD6_9BILA</name>